<organism evidence="2 3">
    <name type="scientific">Anolis carolinensis</name>
    <name type="common">Green anole</name>
    <name type="synonym">American chameleon</name>
    <dbReference type="NCBI Taxonomy" id="28377"/>
    <lineage>
        <taxon>Eukaryota</taxon>
        <taxon>Metazoa</taxon>
        <taxon>Chordata</taxon>
        <taxon>Craniata</taxon>
        <taxon>Vertebrata</taxon>
        <taxon>Euteleostomi</taxon>
        <taxon>Lepidosauria</taxon>
        <taxon>Squamata</taxon>
        <taxon>Bifurcata</taxon>
        <taxon>Unidentata</taxon>
        <taxon>Episquamata</taxon>
        <taxon>Toxicofera</taxon>
        <taxon>Iguania</taxon>
        <taxon>Dactyloidae</taxon>
        <taxon>Anolis</taxon>
    </lineage>
</organism>
<dbReference type="OMA" id="YPVTYWF"/>
<evidence type="ECO:0000313" key="2">
    <source>
        <dbReference type="Ensembl" id="ENSACAP00000005777.2"/>
    </source>
</evidence>
<dbReference type="Pfam" id="PF14953">
    <property type="entry name" value="DUF4504"/>
    <property type="match status" value="1"/>
</dbReference>
<dbReference type="STRING" id="28377.ENSACAP00000005777"/>
<evidence type="ECO:0000313" key="3">
    <source>
        <dbReference type="Proteomes" id="UP000001646"/>
    </source>
</evidence>
<protein>
    <submittedName>
        <fullName evidence="2">Chromosome 1 open reading frame 74</fullName>
    </submittedName>
</protein>
<dbReference type="HOGENOM" id="CLU_1156081_0_0_1"/>
<dbReference type="PANTHER" id="PTHR31366">
    <property type="entry name" value="UPF0739 PROTEIN C1ORF74"/>
    <property type="match status" value="1"/>
</dbReference>
<proteinExistence type="inferred from homology"/>
<dbReference type="Ensembl" id="ENSACAT00000005904.2">
    <property type="protein sequence ID" value="ENSACAP00000005777.2"/>
    <property type="gene ID" value="ENSACAG00000005927.2"/>
</dbReference>
<reference evidence="2 3" key="1">
    <citation type="submission" date="2009-12" db="EMBL/GenBank/DDBJ databases">
        <title>The Genome Sequence of Anolis carolinensis (Green Anole Lizard).</title>
        <authorList>
            <consortium name="The Genome Sequencing Platform"/>
            <person name="Di Palma F."/>
            <person name="Alfoldi J."/>
            <person name="Heiman D."/>
            <person name="Young S."/>
            <person name="Grabherr M."/>
            <person name="Johnson J."/>
            <person name="Lander E.S."/>
            <person name="Lindblad-Toh K."/>
        </authorList>
    </citation>
    <scope>NUCLEOTIDE SEQUENCE [LARGE SCALE GENOMIC DNA]</scope>
    <source>
        <strain evidence="2 3">JBL SC #1</strain>
    </source>
</reference>
<reference evidence="2" key="2">
    <citation type="submission" date="2025-08" db="UniProtKB">
        <authorList>
            <consortium name="Ensembl"/>
        </authorList>
    </citation>
    <scope>IDENTIFICATION</scope>
</reference>
<dbReference type="Bgee" id="ENSACAG00000005927">
    <property type="expression patterns" value="Expressed in dewlap and 11 other cell types or tissues"/>
</dbReference>
<dbReference type="eggNOG" id="ENOG502RZ46">
    <property type="taxonomic scope" value="Eukaryota"/>
</dbReference>
<reference evidence="2" key="3">
    <citation type="submission" date="2025-09" db="UniProtKB">
        <authorList>
            <consortium name="Ensembl"/>
        </authorList>
    </citation>
    <scope>IDENTIFICATION</scope>
</reference>
<name>G1KES8_ANOCA</name>
<accession>G1KES8</accession>
<comment type="similarity">
    <text evidence="1">Belongs to the UPF0739 family.</text>
</comment>
<dbReference type="AlphaFoldDB" id="G1KES8"/>
<dbReference type="GeneTree" id="ENSGT00390000002240"/>
<gene>
    <name evidence="2" type="primary">C1orf74</name>
</gene>
<sequence>LKMMKTEPFSQLLIAAARRHLQMRKKKCLSPLASLNLAGEIFAVAAGLKPAFLYDYSPAGISQIVSYVQELQSTSQLGGRLHILSIAENVLLINLEMMELWLETVLQKNTVLFIDVAASRTCPGFCEPEDVDFIKGHLVKILGHVKAQAADTSEILSSSPIISTECNLCTLFGVLLGFPAAYSFPAQKSFENCLSLSPLRVFTIQATFCKISSDFRVRFYSFSVPEILYPVMKTGLSMWCGNLQNAFKAQDYFADLSISTEVVTRAAVTL</sequence>
<dbReference type="Proteomes" id="UP000001646">
    <property type="component" value="Chromosome 4"/>
</dbReference>
<evidence type="ECO:0000256" key="1">
    <source>
        <dbReference type="ARBA" id="ARBA00007065"/>
    </source>
</evidence>
<dbReference type="PANTHER" id="PTHR31366:SF2">
    <property type="entry name" value="UPF0739 PROTEIN C1ORF74"/>
    <property type="match status" value="1"/>
</dbReference>
<keyword evidence="3" id="KW-1185">Reference proteome</keyword>
<dbReference type="InterPro" id="IPR027850">
    <property type="entry name" value="DUF4504"/>
</dbReference>
<dbReference type="InParanoid" id="G1KES8"/>